<dbReference type="GO" id="GO:0016787">
    <property type="term" value="F:hydrolase activity"/>
    <property type="evidence" value="ECO:0007669"/>
    <property type="project" value="UniProtKB-KW"/>
</dbReference>
<sequence>MASPAPQTSPAEPLAELDIFDRDALALLAFVGRPQTATQWGEWVNDCQLRDSRVREAQMALIASRLAALGVVEESTEHKRSVYYPTTTAPSLVLPWLHEHNRLSRLWKTFSAVSTSPPPGSKQRTMMRHDWDTQIGRLIGELRVMLTLGNPDRVDAILVQLEQWTKYRNLFPRVLLDALGTEPPETWIEQLPDSVLDAYLGGLVEYSTLLLSQLPRQLPVWVEDCANLTTKQHVARLLGLRGQADAVAELGKLPKWTTEGANLLTRFALGDYDGAADLGDATVTAMKRKHKELPDLEGLIHALVRAVTMESNPARAAAFHASLTDNSRGKAGYESCYLALATFEQATRSATPTTKLPVRLRIEITLATSWIQLLVRCLCIHWLGLPLSKHAAHARPWLSHWRDTANANGYPAVAHELGAVITLIDKGQPAPLSLAARYKQRQPWETILETFEASLEVAQIDASAGASDGGFRKHVVWEVALGQHAVDIKARLITSARTSKGQALSVAKLMSGDHDYLTDADRRVLATVRESGWRGHYSESALAHNWETLQALIDHPRVRRTSGVPLRVTRGQPTIRTRTEAGTTILELSPASLAIHEFTIVEVTPEHVELYAKKPELERIYALFAATGQLKIPNAGRARLLDSLAGLATSTELVIEGEDSLTGHSVDPDPRVVMQLQWNGKTFVAAAQVTPLGPDGPHFAPGDGPVKLVSRVHQKMLACTRDPAEENRRFEAMLAACPCLDSQPEDDGRWSIHDLDTALEVLIELHALGDEVTLTWPQQRKLTIPRELTSKDLRVAVESKQDWLRVDLELSVDESRVLGFKQLIDSRRGSGRFVAIGDDQFLALTSDLRKRIDALENLGTLEKKSSSLEVHPVTLPLIEQIIADPDALRADEQARARLDSLNKIAGKTPRLPRGFQATLRDYQSEGFKWMARLAEAGLGAVLADDMGLGKTIQALALLCQRSKRGPALVVAPTSVVGNWLSEAERFAPRMRCHLLASADDRAALVATLRGGDLLLCSYGLLVSEAAALAELRFGTVVFDEAHALKNSSSQRAKAAHALTSEFRLALTGTPIENHLGELWSVFRATVPGLLASEKRFEQRFTRPISQGQRERARQLRAMVRPFMLRRTKSQVLDELPERTEVTIRVSPGPAEKAYYEALRRDAIEQTKGITASGAKGGKSRLRILALITKLRQAAVDPRLVDPEHGPPGAKIEALIRRLIDLRDEGHRALVFTQFLGSMAAIHERLDNEGIQYLGFDGSTPAAQRTKVVEAFQAGEADVFVMSLKAGGVGINLTGADYVIHLDPWWNPAVEDQATGRAHRIGQQRPVTVYRLVTAGTIEEQILELHGRKRDLADDLLAGLDSAKKLDLDELRALLQGASSA</sequence>
<proteinExistence type="predicted"/>
<dbReference type="Pfam" id="PF00271">
    <property type="entry name" value="Helicase_C"/>
    <property type="match status" value="1"/>
</dbReference>
<evidence type="ECO:0000313" key="5">
    <source>
        <dbReference type="Proteomes" id="UP000238823"/>
    </source>
</evidence>
<dbReference type="InterPro" id="IPR049730">
    <property type="entry name" value="SNF2/RAD54-like_C"/>
</dbReference>
<reference evidence="4 5" key="1">
    <citation type="submission" date="2018-03" db="EMBL/GenBank/DDBJ databases">
        <title>Draft Genome Sequences of the Obligatory Marine Myxobacteria Enhygromyxa salina SWB007.</title>
        <authorList>
            <person name="Poehlein A."/>
            <person name="Moghaddam J.A."/>
            <person name="Harms H."/>
            <person name="Alanjari M."/>
            <person name="Koenig G.M."/>
            <person name="Daniel R."/>
            <person name="Schaeberle T.F."/>
        </authorList>
    </citation>
    <scope>NUCLEOTIDE SEQUENCE [LARGE SCALE GENOMIC DNA]</scope>
    <source>
        <strain evidence="4 5">SWB007</strain>
    </source>
</reference>
<comment type="caution">
    <text evidence="4">The sequence shown here is derived from an EMBL/GenBank/DDBJ whole genome shotgun (WGS) entry which is preliminary data.</text>
</comment>
<evidence type="ECO:0000256" key="1">
    <source>
        <dbReference type="ARBA" id="ARBA00022801"/>
    </source>
</evidence>
<dbReference type="Pfam" id="PF00176">
    <property type="entry name" value="SNF2-rel_dom"/>
    <property type="match status" value="1"/>
</dbReference>
<dbReference type="SMART" id="SM00490">
    <property type="entry name" value="HELICc"/>
    <property type="match status" value="1"/>
</dbReference>
<accession>A0A2S9XN76</accession>
<dbReference type="GO" id="GO:0005524">
    <property type="term" value="F:ATP binding"/>
    <property type="evidence" value="ECO:0007669"/>
    <property type="project" value="InterPro"/>
</dbReference>
<dbReference type="EMBL" id="PVNL01000142">
    <property type="protein sequence ID" value="PRP94318.1"/>
    <property type="molecule type" value="Genomic_DNA"/>
</dbReference>
<dbReference type="Proteomes" id="UP000238823">
    <property type="component" value="Unassembled WGS sequence"/>
</dbReference>
<gene>
    <name evidence="4" type="ORF">ENSA7_78550</name>
</gene>
<dbReference type="CDD" id="cd18012">
    <property type="entry name" value="DEXQc_arch_SWI2_SNF2"/>
    <property type="match status" value="1"/>
</dbReference>
<dbReference type="InterPro" id="IPR014001">
    <property type="entry name" value="Helicase_ATP-bd"/>
</dbReference>
<dbReference type="Gene3D" id="3.40.50.10810">
    <property type="entry name" value="Tandem AAA-ATPase domain"/>
    <property type="match status" value="1"/>
</dbReference>
<feature type="domain" description="Helicase C-terminal" evidence="3">
    <location>
        <begin position="1213"/>
        <end position="1371"/>
    </location>
</feature>
<dbReference type="InterPro" id="IPR001650">
    <property type="entry name" value="Helicase_C-like"/>
</dbReference>
<dbReference type="InterPro" id="IPR000330">
    <property type="entry name" value="SNF2_N"/>
</dbReference>
<dbReference type="InterPro" id="IPR027417">
    <property type="entry name" value="P-loop_NTPase"/>
</dbReference>
<dbReference type="InterPro" id="IPR038718">
    <property type="entry name" value="SNF2-like_sf"/>
</dbReference>
<organism evidence="4 5">
    <name type="scientific">Enhygromyxa salina</name>
    <dbReference type="NCBI Taxonomy" id="215803"/>
    <lineage>
        <taxon>Bacteria</taxon>
        <taxon>Pseudomonadati</taxon>
        <taxon>Myxococcota</taxon>
        <taxon>Polyangia</taxon>
        <taxon>Nannocystales</taxon>
        <taxon>Nannocystaceae</taxon>
        <taxon>Enhygromyxa</taxon>
    </lineage>
</organism>
<dbReference type="PROSITE" id="PS51192">
    <property type="entry name" value="HELICASE_ATP_BIND_1"/>
    <property type="match status" value="1"/>
</dbReference>
<dbReference type="SMART" id="SM00487">
    <property type="entry name" value="DEXDc"/>
    <property type="match status" value="1"/>
</dbReference>
<dbReference type="GO" id="GO:0004386">
    <property type="term" value="F:helicase activity"/>
    <property type="evidence" value="ECO:0007669"/>
    <property type="project" value="UniProtKB-KW"/>
</dbReference>
<name>A0A2S9XN76_9BACT</name>
<feature type="domain" description="Helicase ATP-binding" evidence="2">
    <location>
        <begin position="931"/>
        <end position="1088"/>
    </location>
</feature>
<keyword evidence="4" id="KW-0067">ATP-binding</keyword>
<dbReference type="SUPFAM" id="SSF52540">
    <property type="entry name" value="P-loop containing nucleoside triphosphate hydrolases"/>
    <property type="match status" value="2"/>
</dbReference>
<dbReference type="PANTHER" id="PTHR10799">
    <property type="entry name" value="SNF2/RAD54 HELICASE FAMILY"/>
    <property type="match status" value="1"/>
</dbReference>
<dbReference type="Gene3D" id="3.40.50.300">
    <property type="entry name" value="P-loop containing nucleotide triphosphate hydrolases"/>
    <property type="match status" value="1"/>
</dbReference>
<keyword evidence="4" id="KW-0347">Helicase</keyword>
<evidence type="ECO:0000259" key="2">
    <source>
        <dbReference type="PROSITE" id="PS51192"/>
    </source>
</evidence>
<dbReference type="CDD" id="cd18793">
    <property type="entry name" value="SF2_C_SNF"/>
    <property type="match status" value="1"/>
</dbReference>
<evidence type="ECO:0000259" key="3">
    <source>
        <dbReference type="PROSITE" id="PS51194"/>
    </source>
</evidence>
<dbReference type="RefSeq" id="WP_181234566.1">
    <property type="nucleotide sequence ID" value="NZ_PVNL01000142.1"/>
</dbReference>
<keyword evidence="1" id="KW-0378">Hydrolase</keyword>
<keyword evidence="4" id="KW-0547">Nucleotide-binding</keyword>
<evidence type="ECO:0000313" key="4">
    <source>
        <dbReference type="EMBL" id="PRP94318.1"/>
    </source>
</evidence>
<protein>
    <submittedName>
        <fullName evidence="4">ATP-dependent helicase HepA</fullName>
    </submittedName>
</protein>
<dbReference type="PROSITE" id="PS51194">
    <property type="entry name" value="HELICASE_CTER"/>
    <property type="match status" value="1"/>
</dbReference>